<dbReference type="Proteomes" id="UP001283361">
    <property type="component" value="Unassembled WGS sequence"/>
</dbReference>
<accession>A0AAE0YMK8</accession>
<keyword evidence="6" id="KW-0812">Transmembrane</keyword>
<dbReference type="Pfam" id="PF21467">
    <property type="entry name" value="BetaGal_gal-bd"/>
    <property type="match status" value="1"/>
</dbReference>
<dbReference type="EMBL" id="JAWDGP010005813">
    <property type="protein sequence ID" value="KAK3751541.1"/>
    <property type="molecule type" value="Genomic_DNA"/>
</dbReference>
<dbReference type="AlphaFoldDB" id="A0AAE0YMK8"/>
<dbReference type="InterPro" id="IPR017853">
    <property type="entry name" value="GH"/>
</dbReference>
<evidence type="ECO:0000256" key="4">
    <source>
        <dbReference type="RuleBase" id="RU000675"/>
    </source>
</evidence>
<evidence type="ECO:0000256" key="5">
    <source>
        <dbReference type="RuleBase" id="RU003679"/>
    </source>
</evidence>
<dbReference type="GO" id="GO:0004565">
    <property type="term" value="F:beta-galactosidase activity"/>
    <property type="evidence" value="ECO:0007669"/>
    <property type="project" value="UniProtKB-EC"/>
</dbReference>
<keyword evidence="2 4" id="KW-0378">Hydrolase</keyword>
<feature type="domain" description="Glycoside hydrolase 35 catalytic" evidence="7">
    <location>
        <begin position="139"/>
        <end position="452"/>
    </location>
</feature>
<feature type="domain" description="Beta-galactosidase galactose-binding" evidence="8">
    <location>
        <begin position="716"/>
        <end position="775"/>
    </location>
</feature>
<dbReference type="InterPro" id="IPR001944">
    <property type="entry name" value="Glycoside_Hdrlase_35"/>
</dbReference>
<dbReference type="InterPro" id="IPR031330">
    <property type="entry name" value="Gly_Hdrlase_35_cat"/>
</dbReference>
<dbReference type="SUPFAM" id="SSF49785">
    <property type="entry name" value="Galactose-binding domain-like"/>
    <property type="match status" value="1"/>
</dbReference>
<reference evidence="9" key="1">
    <citation type="journal article" date="2023" name="G3 (Bethesda)">
        <title>A reference genome for the long-term kleptoplast-retaining sea slug Elysia crispata morphotype clarki.</title>
        <authorList>
            <person name="Eastman K.E."/>
            <person name="Pendleton A.L."/>
            <person name="Shaikh M.A."/>
            <person name="Suttiyut T."/>
            <person name="Ogas R."/>
            <person name="Tomko P."/>
            <person name="Gavelis G."/>
            <person name="Widhalm J.R."/>
            <person name="Wisecaver J.H."/>
        </authorList>
    </citation>
    <scope>NUCLEOTIDE SEQUENCE</scope>
    <source>
        <strain evidence="9">ECLA1</strain>
    </source>
</reference>
<evidence type="ECO:0000256" key="3">
    <source>
        <dbReference type="ARBA" id="ARBA00023295"/>
    </source>
</evidence>
<name>A0AAE0YMK8_9GAST</name>
<dbReference type="Gene3D" id="2.60.120.260">
    <property type="entry name" value="Galactose-binding domain-like"/>
    <property type="match status" value="2"/>
</dbReference>
<keyword evidence="10" id="KW-1185">Reference proteome</keyword>
<keyword evidence="6" id="KW-0472">Membrane</keyword>
<dbReference type="Pfam" id="PF01301">
    <property type="entry name" value="Glyco_hydro_35"/>
    <property type="match status" value="1"/>
</dbReference>
<protein>
    <recommendedName>
        <fullName evidence="4">Beta-galactosidase</fullName>
        <ecNumber evidence="4">3.2.1.23</ecNumber>
    </recommendedName>
</protein>
<evidence type="ECO:0000256" key="6">
    <source>
        <dbReference type="SAM" id="Phobius"/>
    </source>
</evidence>
<evidence type="ECO:0000313" key="10">
    <source>
        <dbReference type="Proteomes" id="UP001283361"/>
    </source>
</evidence>
<evidence type="ECO:0000313" key="9">
    <source>
        <dbReference type="EMBL" id="KAK3751541.1"/>
    </source>
</evidence>
<organism evidence="9 10">
    <name type="scientific">Elysia crispata</name>
    <name type="common">lettuce slug</name>
    <dbReference type="NCBI Taxonomy" id="231223"/>
    <lineage>
        <taxon>Eukaryota</taxon>
        <taxon>Metazoa</taxon>
        <taxon>Spiralia</taxon>
        <taxon>Lophotrochozoa</taxon>
        <taxon>Mollusca</taxon>
        <taxon>Gastropoda</taxon>
        <taxon>Heterobranchia</taxon>
        <taxon>Euthyneura</taxon>
        <taxon>Panpulmonata</taxon>
        <taxon>Sacoglossa</taxon>
        <taxon>Placobranchoidea</taxon>
        <taxon>Plakobranchidae</taxon>
        <taxon>Elysia</taxon>
    </lineage>
</organism>
<dbReference type="InterPro" id="IPR008979">
    <property type="entry name" value="Galactose-bd-like_sf"/>
</dbReference>
<comment type="catalytic activity">
    <reaction evidence="4">
        <text>Hydrolysis of terminal non-reducing beta-D-galactose residues in beta-D-galactosides.</text>
        <dbReference type="EC" id="3.2.1.23"/>
    </reaction>
</comment>
<evidence type="ECO:0000256" key="2">
    <source>
        <dbReference type="ARBA" id="ARBA00022801"/>
    </source>
</evidence>
<dbReference type="PROSITE" id="PS01182">
    <property type="entry name" value="GLYCOSYL_HYDROL_F35"/>
    <property type="match status" value="1"/>
</dbReference>
<comment type="caution">
    <text evidence="9">The sequence shown here is derived from an EMBL/GenBank/DDBJ whole genome shotgun (WGS) entry which is preliminary data.</text>
</comment>
<keyword evidence="3 4" id="KW-0326">Glycosidase</keyword>
<comment type="similarity">
    <text evidence="1 5">Belongs to the glycosyl hydrolase 35 family.</text>
</comment>
<dbReference type="InterPro" id="IPR019801">
    <property type="entry name" value="Glyco_hydro_35_CS"/>
</dbReference>
<feature type="transmembrane region" description="Helical" evidence="6">
    <location>
        <begin position="31"/>
        <end position="47"/>
    </location>
</feature>
<proteinExistence type="inferred from homology"/>
<evidence type="ECO:0000259" key="8">
    <source>
        <dbReference type="Pfam" id="PF21467"/>
    </source>
</evidence>
<dbReference type="Gene3D" id="3.20.20.80">
    <property type="entry name" value="Glycosidases"/>
    <property type="match status" value="1"/>
</dbReference>
<dbReference type="PRINTS" id="PR00742">
    <property type="entry name" value="GLHYDRLASE35"/>
</dbReference>
<gene>
    <name evidence="9" type="ORF">RRG08_043131</name>
</gene>
<keyword evidence="6" id="KW-1133">Transmembrane helix</keyword>
<dbReference type="GO" id="GO:0005975">
    <property type="term" value="P:carbohydrate metabolic process"/>
    <property type="evidence" value="ECO:0007669"/>
    <property type="project" value="InterPro"/>
</dbReference>
<evidence type="ECO:0000259" key="7">
    <source>
        <dbReference type="Pfam" id="PF01301"/>
    </source>
</evidence>
<dbReference type="EC" id="3.2.1.23" evidence="4"/>
<evidence type="ECO:0000256" key="1">
    <source>
        <dbReference type="ARBA" id="ARBA00009809"/>
    </source>
</evidence>
<dbReference type="SUPFAM" id="SSF51445">
    <property type="entry name" value="(Trans)glycosidases"/>
    <property type="match status" value="1"/>
</dbReference>
<sequence length="798" mass="93169">MTPVTQQNKHSNLSGAHNFYTAHKMKLSKRFFLLSAIILCGIFFWIFRLSRILDSMNRESILHSQNEVSVALHHMEEKKMHSKIIRENLITLPKDLTALDLKHWEIFPEEGEENFVNNEVDYLKGERATPALTFKNRNFFLNNMNFRIFSGAIHYFRVVPEYWLDRLKKLKACGLNTVETYVPWNLHEPNPGKFDFDGMLNLRKFITMAAELGLYVILRPGPYICSEFDFGGLPGWLLGDPTMKVRTNHRTYIDRVNKYFSVLLPQVLDLQFAEGGPIIMFQVENEYLSYGIDSNHVKLLLYMLRNYGVQEAIVTSDHEFDLARTDRKFDVSKYALHTINGDELNPQHIEFVKSQNLHFPIMVMELWCGWFDLWKKKFHQTQDISTLDSFLSFLMDQGSSFNLYMFIGGTNFGFTSGAINISRYELITTSYDYNAPLTEAGDTTPKYFYIRQELLKFYKTLGIPYLPEVPPNLPKGNYGALKVMEIMEWSTLLSIIPMLFQEKKLDYMENFADRSGRHYTFGYIVYSHLLRPKMKWNRRPGPHLTGYVSGRLTAMVNGETFFVGTDFGPISEDEFAWDRKMEAKHSPLWEEYSMDFEDFSLEPRWLFAFSMKVKSLTEGVERHNKTNSLQLDLMVENQGRVHFVRKGSHVFNIQRKGMKGSVMREVFGITQEEWSIKFLHFDKQQCEMISKSHVWTTMKSYRRMLEDTEQKPKSAPTLYRIHLNIEAAPKDTFVNLNGWTKGVVIVNNFNLGRYWNVGPQRTLYLPAPLLKQGTNEIMVFEEYSPGKIIELQDKPNLG</sequence>
<dbReference type="InterPro" id="IPR048913">
    <property type="entry name" value="BetaGal_gal-bd"/>
</dbReference>
<dbReference type="PANTHER" id="PTHR23421">
    <property type="entry name" value="BETA-GALACTOSIDASE RELATED"/>
    <property type="match status" value="1"/>
</dbReference>